<gene>
    <name evidence="1" type="ordered locus">Atc_1231</name>
</gene>
<dbReference type="OrthoDB" id="5298720at2"/>
<sequence>MRLKGSTEKTLSLFPEPENTDRYVLHIGNLLEVLPTLPDPYEDYDLADRYGLSRREVEKVWDAFHRDNWWERIPMYEESWDVIEELEAMGCSLWAVTNVDARHLDARSVSLQGAIPYGRIITLGAEATPEDRVGVLRDLLAVAFVDDQSNNVNAAQPHVACTVLLDRGYRCMPEPALGITVIDDLRDFPETVLGVVS</sequence>
<keyword evidence="2" id="KW-1185">Reference proteome</keyword>
<dbReference type="GeneID" id="92931223"/>
<dbReference type="STRING" id="990288.Atc_1231"/>
<name>F9ZMX1_ACICS</name>
<dbReference type="AlphaFoldDB" id="F9ZMX1"/>
<organism evidence="1 2">
    <name type="scientific">Acidithiobacillus caldus (strain SM-1)</name>
    <dbReference type="NCBI Taxonomy" id="990288"/>
    <lineage>
        <taxon>Bacteria</taxon>
        <taxon>Pseudomonadati</taxon>
        <taxon>Pseudomonadota</taxon>
        <taxon>Acidithiobacillia</taxon>
        <taxon>Acidithiobacillales</taxon>
        <taxon>Acidithiobacillaceae</taxon>
        <taxon>Acidithiobacillus</taxon>
    </lineage>
</organism>
<dbReference type="KEGG" id="acu:Atc_1231"/>
<dbReference type="Proteomes" id="UP000006135">
    <property type="component" value="Chromosome"/>
</dbReference>
<protein>
    <recommendedName>
        <fullName evidence="3">Haloacid dehalogenase</fullName>
    </recommendedName>
</protein>
<reference evidence="1 2" key="1">
    <citation type="journal article" date="2011" name="J. Genet. Genomics">
        <title>Unraveling the Acidithiobacillus caldus complete genome and its central metabolisms for carbon assimilation.</title>
        <authorList>
            <person name="You X.Y."/>
            <person name="Guo X."/>
            <person name="Zheng H.J."/>
            <person name="Zhang M.J."/>
            <person name="Liu L.J."/>
            <person name="Zhu Y.Q."/>
            <person name="Zhu B."/>
            <person name="Wang S.Y."/>
            <person name="Zhao G.P."/>
            <person name="Poetsch A."/>
            <person name="Jiang C.Y."/>
            <person name="Liu S.J."/>
        </authorList>
    </citation>
    <scope>NUCLEOTIDE SEQUENCE [LARGE SCALE GENOMIC DNA]</scope>
    <source>
        <strain evidence="1 2">SM-1</strain>
    </source>
</reference>
<dbReference type="SUPFAM" id="SSF56784">
    <property type="entry name" value="HAD-like"/>
    <property type="match status" value="1"/>
</dbReference>
<evidence type="ECO:0008006" key="3">
    <source>
        <dbReference type="Google" id="ProtNLM"/>
    </source>
</evidence>
<evidence type="ECO:0000313" key="1">
    <source>
        <dbReference type="EMBL" id="AEK57880.1"/>
    </source>
</evidence>
<dbReference type="RefSeq" id="WP_014002749.1">
    <property type="nucleotide sequence ID" value="NC_015850.1"/>
</dbReference>
<proteinExistence type="predicted"/>
<accession>F9ZMX1</accession>
<dbReference type="EMBL" id="CP002573">
    <property type="protein sequence ID" value="AEK57880.1"/>
    <property type="molecule type" value="Genomic_DNA"/>
</dbReference>
<dbReference type="InterPro" id="IPR036412">
    <property type="entry name" value="HAD-like_sf"/>
</dbReference>
<dbReference type="HOGENOM" id="CLU_1381528_0_0_6"/>
<evidence type="ECO:0000313" key="2">
    <source>
        <dbReference type="Proteomes" id="UP000006135"/>
    </source>
</evidence>